<dbReference type="Gene3D" id="3.40.1090.10">
    <property type="entry name" value="Cytosolic phospholipase A2 catalytic domain"/>
    <property type="match status" value="2"/>
</dbReference>
<comment type="caution">
    <text evidence="4">Lacks conserved residue(s) required for the propagation of feature annotation.</text>
</comment>
<dbReference type="PANTHER" id="PTHR14226">
    <property type="entry name" value="NEUROPATHY TARGET ESTERASE/SWISS CHEESE D.MELANOGASTER"/>
    <property type="match status" value="1"/>
</dbReference>
<dbReference type="GO" id="GO:0004806">
    <property type="term" value="F:triacylglycerol lipase activity"/>
    <property type="evidence" value="ECO:0007669"/>
    <property type="project" value="InterPro"/>
</dbReference>
<feature type="transmembrane region" description="Helical" evidence="5">
    <location>
        <begin position="133"/>
        <end position="150"/>
    </location>
</feature>
<dbReference type="OrthoDB" id="10049244at2759"/>
<evidence type="ECO:0000313" key="7">
    <source>
        <dbReference type="EMBL" id="RLN60291.1"/>
    </source>
</evidence>
<organism evidence="7 9">
    <name type="scientific">Phytophthora kernoviae</name>
    <dbReference type="NCBI Taxonomy" id="325452"/>
    <lineage>
        <taxon>Eukaryota</taxon>
        <taxon>Sar</taxon>
        <taxon>Stramenopiles</taxon>
        <taxon>Oomycota</taxon>
        <taxon>Peronosporomycetes</taxon>
        <taxon>Peronosporales</taxon>
        <taxon>Peronosporaceae</taxon>
        <taxon>Phytophthora</taxon>
    </lineage>
</organism>
<dbReference type="GO" id="GO:0016042">
    <property type="term" value="P:lipid catabolic process"/>
    <property type="evidence" value="ECO:0007669"/>
    <property type="project" value="UniProtKB-UniRule"/>
</dbReference>
<evidence type="ECO:0000313" key="10">
    <source>
        <dbReference type="Proteomes" id="UP000284657"/>
    </source>
</evidence>
<dbReference type="Proteomes" id="UP000277300">
    <property type="component" value="Unassembled WGS sequence"/>
</dbReference>
<evidence type="ECO:0000313" key="9">
    <source>
        <dbReference type="Proteomes" id="UP000277300"/>
    </source>
</evidence>
<dbReference type="InterPro" id="IPR016035">
    <property type="entry name" value="Acyl_Trfase/lysoPLipase"/>
</dbReference>
<dbReference type="EMBL" id="MBAD02000377">
    <property type="protein sequence ID" value="RLN68940.1"/>
    <property type="molecule type" value="Genomic_DNA"/>
</dbReference>
<dbReference type="Proteomes" id="UP000284657">
    <property type="component" value="Unassembled WGS sequence"/>
</dbReference>
<feature type="transmembrane region" description="Helical" evidence="5">
    <location>
        <begin position="333"/>
        <end position="352"/>
    </location>
</feature>
<name>A0A3F2RMR9_9STRA</name>
<dbReference type="PANTHER" id="PTHR14226:SF10">
    <property type="entry name" value="TRIACYLGLYCEROL LIPASE 4-RELATED"/>
    <property type="match status" value="1"/>
</dbReference>
<evidence type="ECO:0000256" key="5">
    <source>
        <dbReference type="SAM" id="Phobius"/>
    </source>
</evidence>
<evidence type="ECO:0000256" key="2">
    <source>
        <dbReference type="ARBA" id="ARBA00022963"/>
    </source>
</evidence>
<dbReference type="EMBL" id="MBDO02000195">
    <property type="protein sequence ID" value="RLN60291.1"/>
    <property type="molecule type" value="Genomic_DNA"/>
</dbReference>
<dbReference type="AlphaFoldDB" id="A0A3F2RMR9"/>
<evidence type="ECO:0000313" key="8">
    <source>
        <dbReference type="EMBL" id="RLN68940.1"/>
    </source>
</evidence>
<keyword evidence="1 4" id="KW-0378">Hydrolase</keyword>
<evidence type="ECO:0000256" key="3">
    <source>
        <dbReference type="ARBA" id="ARBA00023098"/>
    </source>
</evidence>
<protein>
    <recommendedName>
        <fullName evidence="6">PNPLA domain-containing protein</fullName>
    </recommendedName>
</protein>
<reference evidence="9 10" key="1">
    <citation type="submission" date="2018-07" db="EMBL/GenBank/DDBJ databases">
        <title>Genome sequencing of oomycete isolates from Chile give support for New Zealand origin for Phytophthora kernoviae and make available the first Nothophytophthora sp. genome.</title>
        <authorList>
            <person name="Studholme D.J."/>
            <person name="Sanfuentes E."/>
            <person name="Panda P."/>
            <person name="Hill R."/>
            <person name="Sambles C."/>
            <person name="Grant M."/>
            <person name="Williams N.M."/>
            <person name="Mcdougal R.L."/>
        </authorList>
    </citation>
    <scope>NUCLEOTIDE SEQUENCE [LARGE SCALE GENOMIC DNA]</scope>
    <source>
        <strain evidence="7">Chile6</strain>
        <strain evidence="8">Chile7</strain>
    </source>
</reference>
<feature type="active site" description="Proton acceptor" evidence="4">
    <location>
        <position position="536"/>
    </location>
</feature>
<comment type="caution">
    <text evidence="7">The sequence shown here is derived from an EMBL/GenBank/DDBJ whole genome shotgun (WGS) entry which is preliminary data.</text>
</comment>
<feature type="domain" description="PNPLA" evidence="6">
    <location>
        <begin position="339"/>
        <end position="549"/>
    </location>
</feature>
<keyword evidence="5" id="KW-0472">Membrane</keyword>
<proteinExistence type="predicted"/>
<feature type="active site" description="Nucleophile" evidence="4">
    <location>
        <position position="372"/>
    </location>
</feature>
<keyword evidence="3 4" id="KW-0443">Lipid metabolism</keyword>
<keyword evidence="5" id="KW-0812">Transmembrane</keyword>
<feature type="transmembrane region" description="Helical" evidence="5">
    <location>
        <begin position="110"/>
        <end position="128"/>
    </location>
</feature>
<dbReference type="PROSITE" id="PS51635">
    <property type="entry name" value="PNPLA"/>
    <property type="match status" value="1"/>
</dbReference>
<dbReference type="Pfam" id="PF01734">
    <property type="entry name" value="Patatin"/>
    <property type="match status" value="1"/>
</dbReference>
<dbReference type="InterPro" id="IPR002641">
    <property type="entry name" value="PNPLA_dom"/>
</dbReference>
<dbReference type="InterPro" id="IPR021771">
    <property type="entry name" value="Triacylglycerol_lipase_N"/>
</dbReference>
<accession>A0A3F2RMR9</accession>
<evidence type="ECO:0000259" key="6">
    <source>
        <dbReference type="PROSITE" id="PS51635"/>
    </source>
</evidence>
<dbReference type="Pfam" id="PF11815">
    <property type="entry name" value="DUF3336"/>
    <property type="match status" value="1"/>
</dbReference>
<keyword evidence="5" id="KW-1133">Transmembrane helix</keyword>
<sequence>MQRSSPMNKKRSLEDLQRALREEAEWKDSNRFAQFVANVVGGIVVVLGLGSYLLNLVLVKLADAPAHLDEYVSYCRGVVEALMNEALVEFWTVVQSLRNSKHHDFSDPQVVARPLAVALFIGAALLLARKYKWVGWFCGLQLVVILQWAIALYQMARIVVSLTFYVTVKVLKQVLWIVRTVYASMFLVRDKQAEALRRLMKTTKSYREWKQMAQYLDVLEGKNNWKTTLSPEDTEHCDFVQMRRNVETLTRALDAGENMNVDELRYIVASVAMRDELGVDSPSLHLECNSGTKTAITKYNVLVIRALDTLADLSDDKFPHAEKVRFFRRIKQSFGSTALCLSGGGAIAMYHMGVMRALLEADVLPNVISGSSGGSITAAFAACRTNEELLNDVFVNDISTRYFPLNIRWFPPLLEQLAHCVKTGFLVASSEFEHTTEHYYSEPMNAEEKAMYYTFQDAFMKTGRHVCITVSASDITGHKGPKKLLLSHINTPHVLLWSAVAVSCSLPGIMKGKQLMARDFQGNIVPYASLNKEWVDGSIQHDLPMETMASGFDVTNFIVSQVNPHVVPFVGDEVDKPNFRKSLFHKLESVIAGDVRHRLKMLAFLGLFPKIYGHQFSSYFKQNFSGNVTIIPDFRFLESIGIKAILNPTVQDMTQYIEGGQRAVWPKLAYIRHLCSIEKCLDHHLEQMLGTSAYSYTNWLHPGPTAKGGDATKTNKTKPTKLHVQVTLSWARRSNPCTAQHQQLSQPGYE</sequence>
<gene>
    <name evidence="8" type="ORF">BBJ29_008068</name>
    <name evidence="7" type="ORF">BBP00_00006080</name>
</gene>
<keyword evidence="2 4" id="KW-0442">Lipid degradation</keyword>
<evidence type="ECO:0000256" key="4">
    <source>
        <dbReference type="PROSITE-ProRule" id="PRU01161"/>
    </source>
</evidence>
<feature type="short sequence motif" description="GXSXG" evidence="4">
    <location>
        <begin position="370"/>
        <end position="374"/>
    </location>
</feature>
<evidence type="ECO:0000256" key="1">
    <source>
        <dbReference type="ARBA" id="ARBA00022801"/>
    </source>
</evidence>
<feature type="transmembrane region" description="Helical" evidence="5">
    <location>
        <begin position="35"/>
        <end position="54"/>
    </location>
</feature>
<dbReference type="SUPFAM" id="SSF52151">
    <property type="entry name" value="FabD/lysophospholipase-like"/>
    <property type="match status" value="1"/>
</dbReference>
<dbReference type="InterPro" id="IPR050301">
    <property type="entry name" value="NTE"/>
</dbReference>